<reference evidence="3 4" key="1">
    <citation type="submission" date="2018-01" db="EMBL/GenBank/DDBJ databases">
        <title>The draft genome of Hanstruepera neustonica JCM19743.</title>
        <authorList>
            <person name="He R.-H."/>
            <person name="Du Z.-J."/>
        </authorList>
    </citation>
    <scope>NUCLEOTIDE SEQUENCE [LARGE SCALE GENOMIC DNA]</scope>
    <source>
        <strain evidence="3 4">JCM19743</strain>
    </source>
</reference>
<dbReference type="EMBL" id="POWF01000001">
    <property type="protein sequence ID" value="PNQ74774.1"/>
    <property type="molecule type" value="Genomic_DNA"/>
</dbReference>
<organism evidence="3 4">
    <name type="scientific">Hanstruepera neustonica</name>
    <dbReference type="NCBI Taxonomy" id="1445657"/>
    <lineage>
        <taxon>Bacteria</taxon>
        <taxon>Pseudomonadati</taxon>
        <taxon>Bacteroidota</taxon>
        <taxon>Flavobacteriia</taxon>
        <taxon>Flavobacteriales</taxon>
        <taxon>Flavobacteriaceae</taxon>
        <taxon>Hanstruepera</taxon>
    </lineage>
</organism>
<accession>A0A2K1E3A3</accession>
<name>A0A2K1E3A3_9FLAO</name>
<protein>
    <submittedName>
        <fullName evidence="3">Glycosyl transferase family 1</fullName>
    </submittedName>
</protein>
<dbReference type="InterPro" id="IPR001296">
    <property type="entry name" value="Glyco_trans_1"/>
</dbReference>
<dbReference type="InterPro" id="IPR050194">
    <property type="entry name" value="Glycosyltransferase_grp1"/>
</dbReference>
<evidence type="ECO:0000259" key="1">
    <source>
        <dbReference type="Pfam" id="PF00534"/>
    </source>
</evidence>
<evidence type="ECO:0000313" key="4">
    <source>
        <dbReference type="Proteomes" id="UP000236641"/>
    </source>
</evidence>
<evidence type="ECO:0000313" key="3">
    <source>
        <dbReference type="EMBL" id="PNQ74774.1"/>
    </source>
</evidence>
<dbReference type="AlphaFoldDB" id="A0A2K1E3A3"/>
<dbReference type="PANTHER" id="PTHR45947:SF3">
    <property type="entry name" value="SULFOQUINOVOSYL TRANSFERASE SQD2"/>
    <property type="match status" value="1"/>
</dbReference>
<dbReference type="RefSeq" id="WP_103050627.1">
    <property type="nucleotide sequence ID" value="NZ_POWF01000001.1"/>
</dbReference>
<comment type="caution">
    <text evidence="3">The sequence shown here is derived from an EMBL/GenBank/DDBJ whole genome shotgun (WGS) entry which is preliminary data.</text>
</comment>
<dbReference type="Gene3D" id="3.40.50.2000">
    <property type="entry name" value="Glycogen Phosphorylase B"/>
    <property type="match status" value="2"/>
</dbReference>
<feature type="domain" description="Glycosyltransferase subfamily 4-like N-terminal" evidence="2">
    <location>
        <begin position="16"/>
        <end position="174"/>
    </location>
</feature>
<keyword evidence="4" id="KW-1185">Reference proteome</keyword>
<dbReference type="Pfam" id="PF13439">
    <property type="entry name" value="Glyco_transf_4"/>
    <property type="match status" value="1"/>
</dbReference>
<evidence type="ECO:0000259" key="2">
    <source>
        <dbReference type="Pfam" id="PF13439"/>
    </source>
</evidence>
<dbReference type="GO" id="GO:0016758">
    <property type="term" value="F:hexosyltransferase activity"/>
    <property type="evidence" value="ECO:0007669"/>
    <property type="project" value="TreeGrafter"/>
</dbReference>
<proteinExistence type="predicted"/>
<dbReference type="PANTHER" id="PTHR45947">
    <property type="entry name" value="SULFOQUINOVOSYL TRANSFERASE SQD2"/>
    <property type="match status" value="1"/>
</dbReference>
<dbReference type="SUPFAM" id="SSF53756">
    <property type="entry name" value="UDP-Glycosyltransferase/glycogen phosphorylase"/>
    <property type="match status" value="1"/>
</dbReference>
<gene>
    <name evidence="3" type="ORF">C1T31_01140</name>
</gene>
<dbReference type="Proteomes" id="UP000236641">
    <property type="component" value="Unassembled WGS sequence"/>
</dbReference>
<sequence length="363" mass="41000">MRITVLGTRGIPSILGGVETHCEHLYPRIVEEGHRVTIITRKPYVADSSITTYKGIKLKHLYAPKLKSVEAITHTLLGVFYAAIKRPDILHIHAVGPMILTPVARLFGLKVVVTNHGPDYDRQKWGKLAKAMLKMGERLGTRFANQVIVISNVIKSILKEKYHRNDCNLIYNGVIIPQITTRTNYISSLGLEPDNYIIAVGRFVEEKGFHDLIDAYIRSNIQQKLVLVGDADHETKYSQSLKEKSIANNIVLTGFIKGAELNEVFSHAKLFVMPSYHEGLPIALLEALSYNLNVLVSDIPANLEVNLPNENYFKTGDVEELSSKLRSKLNDNLIKRDYSQLLQAKYNWDIIAKDVIRVYEKVL</sequence>
<keyword evidence="3" id="KW-0808">Transferase</keyword>
<dbReference type="Pfam" id="PF00534">
    <property type="entry name" value="Glycos_transf_1"/>
    <property type="match status" value="1"/>
</dbReference>
<dbReference type="OrthoDB" id="9792269at2"/>
<dbReference type="InterPro" id="IPR028098">
    <property type="entry name" value="Glyco_trans_4-like_N"/>
</dbReference>
<feature type="domain" description="Glycosyl transferase family 1" evidence="1">
    <location>
        <begin position="188"/>
        <end position="335"/>
    </location>
</feature>
<dbReference type="CDD" id="cd03801">
    <property type="entry name" value="GT4_PimA-like"/>
    <property type="match status" value="1"/>
</dbReference>